<dbReference type="SUPFAM" id="SSF49785">
    <property type="entry name" value="Galactose-binding domain-like"/>
    <property type="match status" value="1"/>
</dbReference>
<dbReference type="InterPro" id="IPR008979">
    <property type="entry name" value="Galactose-bd-like_sf"/>
</dbReference>
<protein>
    <recommendedName>
        <fullName evidence="5">Glycosyl hydrolases family 2, sugar binding domain</fullName>
    </recommendedName>
</protein>
<feature type="chain" id="PRO_5046191857" description="Glycosyl hydrolases family 2, sugar binding domain" evidence="2">
    <location>
        <begin position="30"/>
        <end position="1049"/>
    </location>
</feature>
<gene>
    <name evidence="3" type="ORF">H8Z77_01210</name>
</gene>
<dbReference type="InterPro" id="IPR053161">
    <property type="entry name" value="Ulvan_degrading_GH"/>
</dbReference>
<dbReference type="RefSeq" id="WP_186995908.1">
    <property type="nucleotide sequence ID" value="NZ_JACOQK010000001.1"/>
</dbReference>
<organism evidence="3 4">
    <name type="scientific">Clostridium facile</name>
    <dbReference type="NCBI Taxonomy" id="2763035"/>
    <lineage>
        <taxon>Bacteria</taxon>
        <taxon>Bacillati</taxon>
        <taxon>Bacillota</taxon>
        <taxon>Clostridia</taxon>
        <taxon>Eubacteriales</taxon>
        <taxon>Clostridiaceae</taxon>
        <taxon>Clostridium</taxon>
    </lineage>
</organism>
<keyword evidence="2" id="KW-0732">Signal</keyword>
<comment type="caution">
    <text evidence="3">The sequence shown here is derived from an EMBL/GenBank/DDBJ whole genome shotgun (WGS) entry which is preliminary data.</text>
</comment>
<dbReference type="PANTHER" id="PTHR36848:SF2">
    <property type="entry name" value="SECRETED PROTEIN"/>
    <property type="match status" value="1"/>
</dbReference>
<keyword evidence="4" id="KW-1185">Reference proteome</keyword>
<evidence type="ECO:0000256" key="2">
    <source>
        <dbReference type="SAM" id="SignalP"/>
    </source>
</evidence>
<accession>A0ABR7INE5</accession>
<dbReference type="Gene3D" id="2.60.120.260">
    <property type="entry name" value="Galactose-binding domain-like"/>
    <property type="match status" value="1"/>
</dbReference>
<feature type="transmembrane region" description="Helical" evidence="1">
    <location>
        <begin position="1027"/>
        <end position="1045"/>
    </location>
</feature>
<keyword evidence="1" id="KW-0812">Transmembrane</keyword>
<sequence length="1049" mass="114558">MKRIRKMLAALLSVAMVATCISTTIPVSAQQSNFATTFANPLEENSMLKVRYWIPSGYPASSPELLQEIDREMKELSDAGYSTVEVANVYEHLTDSEYETLEQGDGTESYLFGSSYWKETLRQVLKSAKKYGMTVDVTMGPHWPAASDEVGLESDAVMKEAVYSVTELKAGQEYTDLQRDYVEITQSDASVNLLGVYAAKFESTKECSKTSGYGDNITTTTWTQYAVDDSTLTRLEPDENGKYHFTAPDDQYVVMEVYEHSTGATIKYSTYNNPDTGYTGYCLDMYNTAGVEEFIRYFEEHVMDDEITQLLKEVGGNFFEDNFSYSAKNIWTSSLVDTFNQNCGYDMMDVLPYTLGIPSNGHSSERNSTGIDLESTAPFVIANDAEYKYNRIRADMIDSWASCYLNQHIATIKEWAEQTFGMGFRTQTYGGSIDTGLCAANVTVPEGETIGFSDQFDGFSMLAAGRDMGGTTSMLTSEFGASFSVGGAYGYAWDDMMKAAYKDYSAGVNSLVFHGYSYMYSPESQWPGFNAFGNSCSGTWSSRDPQWTQIDELSGNLRRTQYALQQGVQKTDVAVYESLGNAQGGGPFYDGSSITAQGYSYQLFTPGLLTMDSAKVTNGVLNENGPAYKAMVIDNETAISVDAMKKLVEFADNGLALVFANQLPCISTSYTEDNTEITALMDTLLEKENVIHVDSTEKVGNALAQLGVVPSADKAEQDTSILPIHRSMEDGEIYFFYNTSEEERSVTVTMQGDGAPFVLDTWTGEILPLANYTTDGSTVTTTITLAGNDAILFGIGSAFGTGYDVHAVDSNTAVTYQDGVLVAHIEQNGSYSVQTNDGKLYSEECTDVPASTPIHEWDLQVESWTSGDPNDAAVTAKDIIYHDQTEAVAWSEIPEVGKDVSGIGTYTTTFTMKNVERYGATLSFEAIGETFQVYLNGEKLPAANQVTKEIDLGGYLKEGENTLTVVVASSLQNAVGTNGDPKEYGIIGTTTISPYKVVAIQPAISPNPVDPTNPVNPSIPQTGDTNVLFGVVFAGIAGTTILTVFKKRK</sequence>
<evidence type="ECO:0000313" key="3">
    <source>
        <dbReference type="EMBL" id="MBC5786646.1"/>
    </source>
</evidence>
<proteinExistence type="predicted"/>
<dbReference type="EMBL" id="JACOQK010000001">
    <property type="protein sequence ID" value="MBC5786646.1"/>
    <property type="molecule type" value="Genomic_DNA"/>
</dbReference>
<dbReference type="PANTHER" id="PTHR36848">
    <property type="entry name" value="DNA-BINDING PROTEIN (PUTATIVE SECRETED PROTEIN)-RELATED"/>
    <property type="match status" value="1"/>
</dbReference>
<keyword evidence="1" id="KW-0472">Membrane</keyword>
<keyword evidence="1" id="KW-1133">Transmembrane helix</keyword>
<name>A0ABR7INE5_9CLOT</name>
<evidence type="ECO:0008006" key="5">
    <source>
        <dbReference type="Google" id="ProtNLM"/>
    </source>
</evidence>
<dbReference type="Pfam" id="PF17132">
    <property type="entry name" value="Glyco_hydro_106"/>
    <property type="match status" value="1"/>
</dbReference>
<feature type="signal peptide" evidence="2">
    <location>
        <begin position="1"/>
        <end position="29"/>
    </location>
</feature>
<evidence type="ECO:0000256" key="1">
    <source>
        <dbReference type="SAM" id="Phobius"/>
    </source>
</evidence>
<dbReference type="Proteomes" id="UP000649151">
    <property type="component" value="Unassembled WGS sequence"/>
</dbReference>
<evidence type="ECO:0000313" key="4">
    <source>
        <dbReference type="Proteomes" id="UP000649151"/>
    </source>
</evidence>
<reference evidence="3 4" key="1">
    <citation type="submission" date="2020-08" db="EMBL/GenBank/DDBJ databases">
        <title>Genome public.</title>
        <authorList>
            <person name="Liu C."/>
            <person name="Sun Q."/>
        </authorList>
    </citation>
    <scope>NUCLEOTIDE SEQUENCE [LARGE SCALE GENOMIC DNA]</scope>
    <source>
        <strain evidence="3 4">NSJ-27</strain>
    </source>
</reference>